<dbReference type="Gene3D" id="3.20.20.100">
    <property type="entry name" value="NADP-dependent oxidoreductase domain"/>
    <property type="match status" value="1"/>
</dbReference>
<sequence length="349" mass="39374">MNKHSLEKLPVLINGAWQLSAGHSPDYAEKNNKALGAFLKLIDAGFTSFDGADIYTGVEELFGKLLSMYLSASPQHRREDLRFHTKFVPDKSLLPQVDESYTRSIIERSLSRIGTDYLDLVQFHWWDWEVPGYVEAARYLMNLVHEGKIRQVGTTNFDTEHLRNLCDNGIAIVSNQTQYSLLDRRPEHGMVSYCLEQNIALLCYGTLAGGFLTNKWLGKRDPGYGENLENRSLIKYRLIIDEFGGWDAFQELLSLLHAIADAEQVSIANIATSWVLSRKGVKAAIVGTRNDTHVASNRKSAELRLTSDDLQKINRFIADHPGPAGEPFALERIPGGIHQKIMKMELNKE</sequence>
<dbReference type="InterPro" id="IPR036812">
    <property type="entry name" value="NAD(P)_OxRdtase_dom_sf"/>
</dbReference>
<organism evidence="2 3">
    <name type="scientific">Sediminispirochaeta smaragdinae (strain DSM 11293 / JCM 15392 / SEBR 4228)</name>
    <name type="common">Spirochaeta smaragdinae</name>
    <dbReference type="NCBI Taxonomy" id="573413"/>
    <lineage>
        <taxon>Bacteria</taxon>
        <taxon>Pseudomonadati</taxon>
        <taxon>Spirochaetota</taxon>
        <taxon>Spirochaetia</taxon>
        <taxon>Spirochaetales</taxon>
        <taxon>Spirochaetaceae</taxon>
        <taxon>Sediminispirochaeta</taxon>
    </lineage>
</organism>
<evidence type="ECO:0000259" key="1">
    <source>
        <dbReference type="Pfam" id="PF00248"/>
    </source>
</evidence>
<reference evidence="2 3" key="1">
    <citation type="journal article" date="2010" name="Stand. Genomic Sci.">
        <title>Complete genome sequence of Spirochaeta smaragdinae type strain (SEBR 4228).</title>
        <authorList>
            <person name="Mavromatis K."/>
            <person name="Yasawong M."/>
            <person name="Chertkov O."/>
            <person name="Lapidus A."/>
            <person name="Lucas S."/>
            <person name="Nolan M."/>
            <person name="Del Rio T.G."/>
            <person name="Tice H."/>
            <person name="Cheng J.F."/>
            <person name="Pitluck S."/>
            <person name="Liolios K."/>
            <person name="Ivanova N."/>
            <person name="Tapia R."/>
            <person name="Han C."/>
            <person name="Bruce D."/>
            <person name="Goodwin L."/>
            <person name="Pati A."/>
            <person name="Chen A."/>
            <person name="Palaniappan K."/>
            <person name="Land M."/>
            <person name="Hauser L."/>
            <person name="Chang Y.J."/>
            <person name="Jeffries C.D."/>
            <person name="Detter J.C."/>
            <person name="Rohde M."/>
            <person name="Brambilla E."/>
            <person name="Spring S."/>
            <person name="Goker M."/>
            <person name="Sikorski J."/>
            <person name="Woyke T."/>
            <person name="Bristow J."/>
            <person name="Eisen J.A."/>
            <person name="Markowitz V."/>
            <person name="Hugenholtz P."/>
            <person name="Klenk H.P."/>
            <person name="Kyrpides N.C."/>
        </authorList>
    </citation>
    <scope>NUCLEOTIDE SEQUENCE [LARGE SCALE GENOMIC DNA]</scope>
    <source>
        <strain evidence="3">DSM 11293 / JCM 15392 / SEBR 4228</strain>
    </source>
</reference>
<dbReference type="PANTHER" id="PTHR43147">
    <property type="entry name" value="PROTEIN TAS"/>
    <property type="match status" value="1"/>
</dbReference>
<proteinExistence type="predicted"/>
<dbReference type="eggNOG" id="COG0667">
    <property type="taxonomic scope" value="Bacteria"/>
</dbReference>
<dbReference type="PANTHER" id="PTHR43147:SF2">
    <property type="entry name" value="NADP-DEPENDENT OXIDOREDUCTASE DOMAIN-CONTAINING PROTEIN"/>
    <property type="match status" value="1"/>
</dbReference>
<dbReference type="GO" id="GO:0016491">
    <property type="term" value="F:oxidoreductase activity"/>
    <property type="evidence" value="ECO:0007669"/>
    <property type="project" value="InterPro"/>
</dbReference>
<gene>
    <name evidence="2" type="ordered locus">Spirs_2229</name>
</gene>
<dbReference type="RefSeq" id="WP_013254808.1">
    <property type="nucleotide sequence ID" value="NC_014364.1"/>
</dbReference>
<dbReference type="HOGENOM" id="CLU_023205_4_0_12"/>
<dbReference type="SUPFAM" id="SSF51430">
    <property type="entry name" value="NAD(P)-linked oxidoreductase"/>
    <property type="match status" value="1"/>
</dbReference>
<dbReference type="CDD" id="cd19101">
    <property type="entry name" value="AKR_unchar"/>
    <property type="match status" value="1"/>
</dbReference>
<keyword evidence="3" id="KW-1185">Reference proteome</keyword>
<dbReference type="InterPro" id="IPR020471">
    <property type="entry name" value="AKR"/>
</dbReference>
<dbReference type="Proteomes" id="UP000002318">
    <property type="component" value="Chromosome"/>
</dbReference>
<dbReference type="EMBL" id="CP002116">
    <property type="protein sequence ID" value="ADK81345.1"/>
    <property type="molecule type" value="Genomic_DNA"/>
</dbReference>
<dbReference type="AlphaFoldDB" id="E1R718"/>
<dbReference type="InterPro" id="IPR023210">
    <property type="entry name" value="NADP_OxRdtase_dom"/>
</dbReference>
<dbReference type="PRINTS" id="PR00069">
    <property type="entry name" value="ALDKETRDTASE"/>
</dbReference>
<evidence type="ECO:0000313" key="2">
    <source>
        <dbReference type="EMBL" id="ADK81345.1"/>
    </source>
</evidence>
<dbReference type="Pfam" id="PF00248">
    <property type="entry name" value="Aldo_ket_red"/>
    <property type="match status" value="1"/>
</dbReference>
<accession>E1R718</accession>
<dbReference type="STRING" id="573413.Spirs_2229"/>
<dbReference type="OrthoDB" id="9804790at2"/>
<name>E1R718_SEDSS</name>
<feature type="domain" description="NADP-dependent oxidoreductase" evidence="1">
    <location>
        <begin position="12"/>
        <end position="316"/>
    </location>
</feature>
<protein>
    <submittedName>
        <fullName evidence="2">Aldo/keto reductase</fullName>
    </submittedName>
</protein>
<evidence type="ECO:0000313" key="3">
    <source>
        <dbReference type="Proteomes" id="UP000002318"/>
    </source>
</evidence>
<dbReference type="KEGG" id="ssm:Spirs_2229"/>